<dbReference type="InterPro" id="IPR053214">
    <property type="entry name" value="LysM12-like"/>
</dbReference>
<reference evidence="4 5" key="1">
    <citation type="submission" date="2016-07" db="EMBL/GenBank/DDBJ databases">
        <title>Pervasive Adenine N6-methylation of Active Genes in Fungi.</title>
        <authorList>
            <consortium name="DOE Joint Genome Institute"/>
            <person name="Mondo S.J."/>
            <person name="Dannebaum R.O."/>
            <person name="Kuo R.C."/>
            <person name="Labutti K."/>
            <person name="Haridas S."/>
            <person name="Kuo A."/>
            <person name="Salamov A."/>
            <person name="Ahrendt S.R."/>
            <person name="Lipzen A."/>
            <person name="Sullivan W."/>
            <person name="Andreopoulos W.B."/>
            <person name="Clum A."/>
            <person name="Lindquist E."/>
            <person name="Daum C."/>
            <person name="Ramamoorthy G.K."/>
            <person name="Gryganskyi A."/>
            <person name="Culley D."/>
            <person name="Magnuson J.K."/>
            <person name="James T.Y."/>
            <person name="O'Malley M.A."/>
            <person name="Stajich J.E."/>
            <person name="Spatafora J.W."/>
            <person name="Visel A."/>
            <person name="Grigoriev I.V."/>
        </authorList>
    </citation>
    <scope>NUCLEOTIDE SEQUENCE [LARGE SCALE GENOMIC DNA]</scope>
    <source>
        <strain evidence="4 5">CBS 129021</strain>
    </source>
</reference>
<dbReference type="RefSeq" id="XP_040716580.1">
    <property type="nucleotide sequence ID" value="XM_040860203.1"/>
</dbReference>
<keyword evidence="1" id="KW-0147">Chitin-binding</keyword>
<dbReference type="GeneID" id="63776415"/>
<keyword evidence="5" id="KW-1185">Reference proteome</keyword>
<evidence type="ECO:0000313" key="4">
    <source>
        <dbReference type="EMBL" id="ORY65428.1"/>
    </source>
</evidence>
<proteinExistence type="predicted"/>
<keyword evidence="2" id="KW-0843">Virulence</keyword>
<dbReference type="STRING" id="1141098.A0A1Y2E1K2"/>
<dbReference type="InParanoid" id="A0A1Y2E1K2"/>
<dbReference type="GO" id="GO:0008061">
    <property type="term" value="F:chitin binding"/>
    <property type="evidence" value="ECO:0007669"/>
    <property type="project" value="UniProtKB-KW"/>
</dbReference>
<feature type="region of interest" description="Disordered" evidence="3">
    <location>
        <begin position="1"/>
        <end position="22"/>
    </location>
</feature>
<dbReference type="PANTHER" id="PTHR47700">
    <property type="entry name" value="V CHITINASE, PUTATIVE (AFU_ORTHOLOGUE AFUA_6G13720)-RELATED"/>
    <property type="match status" value="1"/>
</dbReference>
<evidence type="ECO:0000256" key="1">
    <source>
        <dbReference type="ARBA" id="ARBA00022669"/>
    </source>
</evidence>
<evidence type="ECO:0000256" key="2">
    <source>
        <dbReference type="ARBA" id="ARBA00023026"/>
    </source>
</evidence>
<dbReference type="EMBL" id="MCFJ01000006">
    <property type="protein sequence ID" value="ORY65428.1"/>
    <property type="molecule type" value="Genomic_DNA"/>
</dbReference>
<gene>
    <name evidence="4" type="ORF">BCR38DRAFT_432750</name>
</gene>
<name>A0A1Y2E1K2_9PEZI</name>
<dbReference type="OrthoDB" id="73875at2759"/>
<dbReference type="Proteomes" id="UP000193689">
    <property type="component" value="Unassembled WGS sequence"/>
</dbReference>
<accession>A0A1Y2E1K2</accession>
<comment type="caution">
    <text evidence="4">The sequence shown here is derived from an EMBL/GenBank/DDBJ whole genome shotgun (WGS) entry which is preliminary data.</text>
</comment>
<evidence type="ECO:0000256" key="3">
    <source>
        <dbReference type="SAM" id="MobiDB-lite"/>
    </source>
</evidence>
<sequence length="141" mass="15042">MPTAIDGAVFGPQVPGPQRPNNGTELADLNQCPLNACCDIWGQYCTDTRKDGAASGTAAPDTNGCISNCGTKIINSESPGKFSRVAYFEAWNYEQECLHMSPDQSTPTPTITSTSPLAASRSSLMSKSTIILASSLRSWYE</sequence>
<dbReference type="PANTHER" id="PTHR47700:SF2">
    <property type="entry name" value="CHITINASE"/>
    <property type="match status" value="1"/>
</dbReference>
<protein>
    <submittedName>
        <fullName evidence="4">Uncharacterized protein</fullName>
    </submittedName>
</protein>
<dbReference type="AlphaFoldDB" id="A0A1Y2E1K2"/>
<evidence type="ECO:0000313" key="5">
    <source>
        <dbReference type="Proteomes" id="UP000193689"/>
    </source>
</evidence>
<organism evidence="4 5">
    <name type="scientific">Pseudomassariella vexata</name>
    <dbReference type="NCBI Taxonomy" id="1141098"/>
    <lineage>
        <taxon>Eukaryota</taxon>
        <taxon>Fungi</taxon>
        <taxon>Dikarya</taxon>
        <taxon>Ascomycota</taxon>
        <taxon>Pezizomycotina</taxon>
        <taxon>Sordariomycetes</taxon>
        <taxon>Xylariomycetidae</taxon>
        <taxon>Amphisphaeriales</taxon>
        <taxon>Pseudomassariaceae</taxon>
        <taxon>Pseudomassariella</taxon>
    </lineage>
</organism>